<feature type="compositionally biased region" description="Basic and acidic residues" evidence="1">
    <location>
        <begin position="132"/>
        <end position="147"/>
    </location>
</feature>
<dbReference type="AlphaFoldDB" id="A0A4Z1GUD9"/>
<organism evidence="3 4">
    <name type="scientific">Botrytis hyacinthi</name>
    <dbReference type="NCBI Taxonomy" id="278943"/>
    <lineage>
        <taxon>Eukaryota</taxon>
        <taxon>Fungi</taxon>
        <taxon>Dikarya</taxon>
        <taxon>Ascomycota</taxon>
        <taxon>Pezizomycotina</taxon>
        <taxon>Leotiomycetes</taxon>
        <taxon>Helotiales</taxon>
        <taxon>Sclerotiniaceae</taxon>
        <taxon>Botrytis</taxon>
    </lineage>
</organism>
<feature type="compositionally biased region" description="Basic and acidic residues" evidence="1">
    <location>
        <begin position="81"/>
        <end position="97"/>
    </location>
</feature>
<evidence type="ECO:0000256" key="1">
    <source>
        <dbReference type="SAM" id="MobiDB-lite"/>
    </source>
</evidence>
<dbReference type="Proteomes" id="UP000297814">
    <property type="component" value="Unassembled WGS sequence"/>
</dbReference>
<evidence type="ECO:0000256" key="2">
    <source>
        <dbReference type="SAM" id="Phobius"/>
    </source>
</evidence>
<feature type="transmembrane region" description="Helical" evidence="2">
    <location>
        <begin position="233"/>
        <end position="253"/>
    </location>
</feature>
<feature type="compositionally biased region" description="Basic and acidic residues" evidence="1">
    <location>
        <begin position="36"/>
        <end position="52"/>
    </location>
</feature>
<accession>A0A4Z1GUD9</accession>
<protein>
    <submittedName>
        <fullName evidence="3">Uncharacterized protein</fullName>
    </submittedName>
</protein>
<keyword evidence="4" id="KW-1185">Reference proteome</keyword>
<keyword evidence="2" id="KW-0472">Membrane</keyword>
<evidence type="ECO:0000313" key="3">
    <source>
        <dbReference type="EMBL" id="TGO40078.1"/>
    </source>
</evidence>
<feature type="compositionally biased region" description="Polar residues" evidence="1">
    <location>
        <begin position="8"/>
        <end position="20"/>
    </location>
</feature>
<gene>
    <name evidence="3" type="ORF">BHYA_0042g00090</name>
</gene>
<keyword evidence="2" id="KW-1133">Transmembrane helix</keyword>
<proteinExistence type="predicted"/>
<feature type="region of interest" description="Disordered" evidence="1">
    <location>
        <begin position="1"/>
        <end position="166"/>
    </location>
</feature>
<comment type="caution">
    <text evidence="3">The sequence shown here is derived from an EMBL/GenBank/DDBJ whole genome shotgun (WGS) entry which is preliminary data.</text>
</comment>
<feature type="transmembrane region" description="Helical" evidence="2">
    <location>
        <begin position="273"/>
        <end position="294"/>
    </location>
</feature>
<reference evidence="3 4" key="1">
    <citation type="submission" date="2017-12" db="EMBL/GenBank/DDBJ databases">
        <title>Comparative genomics of Botrytis spp.</title>
        <authorList>
            <person name="Valero-Jimenez C.A."/>
            <person name="Tapia P."/>
            <person name="Veloso J."/>
            <person name="Silva-Moreno E."/>
            <person name="Staats M."/>
            <person name="Valdes J.H."/>
            <person name="Van Kan J.A.L."/>
        </authorList>
    </citation>
    <scope>NUCLEOTIDE SEQUENCE [LARGE SCALE GENOMIC DNA]</scope>
    <source>
        <strain evidence="3 4">Bh0001</strain>
    </source>
</reference>
<feature type="transmembrane region" description="Helical" evidence="2">
    <location>
        <begin position="331"/>
        <end position="350"/>
    </location>
</feature>
<evidence type="ECO:0000313" key="4">
    <source>
        <dbReference type="Proteomes" id="UP000297814"/>
    </source>
</evidence>
<feature type="compositionally biased region" description="Polar residues" evidence="1">
    <location>
        <begin position="109"/>
        <end position="131"/>
    </location>
</feature>
<name>A0A4Z1GUD9_9HELO</name>
<dbReference type="EMBL" id="PQXK01000042">
    <property type="protein sequence ID" value="TGO40078.1"/>
    <property type="molecule type" value="Genomic_DNA"/>
</dbReference>
<keyword evidence="2" id="KW-0812">Transmembrane</keyword>
<feature type="compositionally biased region" description="Acidic residues" evidence="1">
    <location>
        <begin position="53"/>
        <end position="66"/>
    </location>
</feature>
<feature type="compositionally biased region" description="Polar residues" evidence="1">
    <location>
        <begin position="148"/>
        <end position="166"/>
    </location>
</feature>
<sequence length="410" mass="45527">MTAHKSSRSQYTHLDSSSSIVDAEKTEVENKDEEDGNGKYERIRRPSPRDTDAIFDGDSDANDEAVSESQFETDSMIPVGDKGEEKSKFRNPLKESRSTIAPEFESESRPQSSSVNFSTGIKNQSSATGNSDNDKIEDQYQQDREDSSSLQLTPTSTAEFVTESDTQSIHHISAKIEIDHGAEGADADDKAETASQTAAHSDSLELMNPFVEQDDTRRNASIRATIKGLQKSIVTVHFHIFLTVTLLTVLLYLEFILHQNCEAYFCDRASMKTLLNTVLLLLSWEMFVIFDFLIKGNLDSHDIRYYDAEEIPDGRLTKVLNQLRFHQMRSIVTPFIAWIWFWIFASARVAQFPTCHGKETCAAIELGGTNGTANATAVAFIDSTSHFLLGAVKNATNAIIKALMGAAAQD</sequence>